<feature type="transmembrane region" description="Helical" evidence="1">
    <location>
        <begin position="40"/>
        <end position="62"/>
    </location>
</feature>
<reference evidence="3" key="2">
    <citation type="submission" date="2020-09" db="EMBL/GenBank/DDBJ databases">
        <authorList>
            <person name="Sun Q."/>
            <person name="Zhou Y."/>
        </authorList>
    </citation>
    <scope>NUCLEOTIDE SEQUENCE</scope>
    <source>
        <strain evidence="3">CGMCC 1.12214</strain>
    </source>
</reference>
<dbReference type="PANTHER" id="PTHR42709:SF4">
    <property type="entry name" value="INNER MEMBRANE PROTEIN YQAA"/>
    <property type="match status" value="1"/>
</dbReference>
<evidence type="ECO:0000313" key="3">
    <source>
        <dbReference type="EMBL" id="GGH34178.1"/>
    </source>
</evidence>
<name>A0A917IC32_9HYPH</name>
<protein>
    <submittedName>
        <fullName evidence="3">Membrane protein</fullName>
    </submittedName>
</protein>
<dbReference type="Proteomes" id="UP000603912">
    <property type="component" value="Unassembled WGS sequence"/>
</dbReference>
<organism evidence="3 4">
    <name type="scientific">Alsobacter metallidurans</name>
    <dbReference type="NCBI Taxonomy" id="340221"/>
    <lineage>
        <taxon>Bacteria</taxon>
        <taxon>Pseudomonadati</taxon>
        <taxon>Pseudomonadota</taxon>
        <taxon>Alphaproteobacteria</taxon>
        <taxon>Hyphomicrobiales</taxon>
        <taxon>Alsobacteraceae</taxon>
        <taxon>Alsobacter</taxon>
    </lineage>
</organism>
<dbReference type="RefSeq" id="WP_188520266.1">
    <property type="nucleotide sequence ID" value="NZ_BMES01000003.1"/>
</dbReference>
<dbReference type="InterPro" id="IPR051311">
    <property type="entry name" value="DedA_domain"/>
</dbReference>
<feature type="transmembrane region" description="Helical" evidence="1">
    <location>
        <begin position="83"/>
        <end position="101"/>
    </location>
</feature>
<dbReference type="PANTHER" id="PTHR42709">
    <property type="entry name" value="ALKALINE PHOSPHATASE LIKE PROTEIN"/>
    <property type="match status" value="1"/>
</dbReference>
<evidence type="ECO:0000259" key="2">
    <source>
        <dbReference type="Pfam" id="PF09335"/>
    </source>
</evidence>
<keyword evidence="4" id="KW-1185">Reference proteome</keyword>
<sequence>MIESAGLFAAAFLSATLLPGSSEAAFLAVLAHGGALPPALAFATLGNTLGSCANWAIGRWAAHYRDHPRFPVKPATFDRYERWYARYGVWSLLLSWTPIIGDPLTVMAGIARTPFWLFVLVVGVAKLARYAALAGAFALVW</sequence>
<dbReference type="AlphaFoldDB" id="A0A917IC32"/>
<gene>
    <name evidence="3" type="ORF">GCM10007036_47380</name>
</gene>
<evidence type="ECO:0000313" key="4">
    <source>
        <dbReference type="Proteomes" id="UP000603912"/>
    </source>
</evidence>
<comment type="caution">
    <text evidence="3">The sequence shown here is derived from an EMBL/GenBank/DDBJ whole genome shotgun (WGS) entry which is preliminary data.</text>
</comment>
<keyword evidence="1" id="KW-1133">Transmembrane helix</keyword>
<feature type="domain" description="VTT" evidence="2">
    <location>
        <begin position="25"/>
        <end position="136"/>
    </location>
</feature>
<keyword evidence="1" id="KW-0812">Transmembrane</keyword>
<reference evidence="3" key="1">
    <citation type="journal article" date="2014" name="Int. J. Syst. Evol. Microbiol.">
        <title>Complete genome sequence of Corynebacterium casei LMG S-19264T (=DSM 44701T), isolated from a smear-ripened cheese.</title>
        <authorList>
            <consortium name="US DOE Joint Genome Institute (JGI-PGF)"/>
            <person name="Walter F."/>
            <person name="Albersmeier A."/>
            <person name="Kalinowski J."/>
            <person name="Ruckert C."/>
        </authorList>
    </citation>
    <scope>NUCLEOTIDE SEQUENCE</scope>
    <source>
        <strain evidence="3">CGMCC 1.12214</strain>
    </source>
</reference>
<keyword evidence="1" id="KW-0472">Membrane</keyword>
<accession>A0A917IC32</accession>
<feature type="transmembrane region" description="Helical" evidence="1">
    <location>
        <begin position="113"/>
        <end position="140"/>
    </location>
</feature>
<evidence type="ECO:0000256" key="1">
    <source>
        <dbReference type="SAM" id="Phobius"/>
    </source>
</evidence>
<dbReference type="InterPro" id="IPR032816">
    <property type="entry name" value="VTT_dom"/>
</dbReference>
<dbReference type="Pfam" id="PF09335">
    <property type="entry name" value="VTT_dom"/>
    <property type="match status" value="1"/>
</dbReference>
<proteinExistence type="predicted"/>
<dbReference type="EMBL" id="BMES01000003">
    <property type="protein sequence ID" value="GGH34178.1"/>
    <property type="molecule type" value="Genomic_DNA"/>
</dbReference>